<dbReference type="Gene3D" id="1.25.40.10">
    <property type="entry name" value="Tetratricopeptide repeat domain"/>
    <property type="match status" value="1"/>
</dbReference>
<gene>
    <name evidence="2" type="ORF">ATO3_02030</name>
</gene>
<protein>
    <recommendedName>
        <fullName evidence="4">Sel1 repeat family protein</fullName>
    </recommendedName>
</protein>
<keyword evidence="3" id="KW-1185">Reference proteome</keyword>
<feature type="signal peptide" evidence="1">
    <location>
        <begin position="1"/>
        <end position="34"/>
    </location>
</feature>
<sequence length="551" mass="58234">MFIRSNPRFSRPHPRRLGAALLSLALVLPAPLVAQDSAAPAGPAEPSQTTAAARPGLFDILTLDRISTAAMQMVMSSARLFADIRYGQVSLDPLAARMTLLDLDIRPYLPGLPPGACIVTAGRVTIAGQPLDRPEAMRLRMSLDDMELGLGCLPAEARALVMGVGLDRLTMPRADIGLRYDYASGGAIIDLAGDLDNVAAIEAFVDADYISFRVDPATEEPQMALELNAAHVTLDDRGAWTMAQRLMPPDMRAPEALQALVAGAVAEMLDEANGIDAAQLSEAQQRFAAEAGAAARGFAEGNRRVVLATGIARPPFRIDEDSAAEFQPLFDALAPVAGHHAPRLDRVIPVAELRAALETDALPDNALELGRAMLTGVGAPRNLTSGLNLLAQASRQGNAEAAFLVAEALAADDPETAYGHAMRAAAAAYPGALAVLDRAERGTPFARMMAMQADASPAGPDPALYGSVLEMRRAARGFLTGTGRYRSYRAAWYWAAMAAAAGDASGAAMRDEITELMRLRGDAAAWAAEAASLDNGVLRDWIDKDLPAQLK</sequence>
<name>A0A225NRN3_9RHOB</name>
<dbReference type="InterPro" id="IPR011990">
    <property type="entry name" value="TPR-like_helical_dom_sf"/>
</dbReference>
<evidence type="ECO:0000256" key="1">
    <source>
        <dbReference type="SAM" id="SignalP"/>
    </source>
</evidence>
<dbReference type="AlphaFoldDB" id="A0A225NRN3"/>
<organism evidence="2 3">
    <name type="scientific">Marinibacterium profundimaris</name>
    <dbReference type="NCBI Taxonomy" id="1679460"/>
    <lineage>
        <taxon>Bacteria</taxon>
        <taxon>Pseudomonadati</taxon>
        <taxon>Pseudomonadota</taxon>
        <taxon>Alphaproteobacteria</taxon>
        <taxon>Rhodobacterales</taxon>
        <taxon>Paracoccaceae</taxon>
        <taxon>Marinibacterium</taxon>
    </lineage>
</organism>
<dbReference type="RefSeq" id="WP_088648120.1">
    <property type="nucleotide sequence ID" value="NZ_AQQR01000001.1"/>
</dbReference>
<keyword evidence="1" id="KW-0732">Signal</keyword>
<comment type="caution">
    <text evidence="2">The sequence shown here is derived from an EMBL/GenBank/DDBJ whole genome shotgun (WGS) entry which is preliminary data.</text>
</comment>
<proteinExistence type="predicted"/>
<evidence type="ECO:0000313" key="2">
    <source>
        <dbReference type="EMBL" id="OWU77499.1"/>
    </source>
</evidence>
<dbReference type="EMBL" id="AQQR01000001">
    <property type="protein sequence ID" value="OWU77499.1"/>
    <property type="molecule type" value="Genomic_DNA"/>
</dbReference>
<dbReference type="OrthoDB" id="7802477at2"/>
<evidence type="ECO:0008006" key="4">
    <source>
        <dbReference type="Google" id="ProtNLM"/>
    </source>
</evidence>
<reference evidence="2 3" key="1">
    <citation type="submission" date="2013-04" db="EMBL/GenBank/DDBJ databases">
        <title>Oceanicola sp. 22II1-22F33 Genome Sequencing.</title>
        <authorList>
            <person name="Lai Q."/>
            <person name="Li G."/>
            <person name="Shao Z."/>
        </authorList>
    </citation>
    <scope>NUCLEOTIDE SEQUENCE [LARGE SCALE GENOMIC DNA]</scope>
    <source>
        <strain evidence="2 3">22II1-22F33</strain>
    </source>
</reference>
<dbReference type="Proteomes" id="UP000215377">
    <property type="component" value="Unassembled WGS sequence"/>
</dbReference>
<accession>A0A225NRN3</accession>
<evidence type="ECO:0000313" key="3">
    <source>
        <dbReference type="Proteomes" id="UP000215377"/>
    </source>
</evidence>
<feature type="chain" id="PRO_5012691510" description="Sel1 repeat family protein" evidence="1">
    <location>
        <begin position="35"/>
        <end position="551"/>
    </location>
</feature>